<dbReference type="Gene3D" id="1.10.8.10">
    <property type="entry name" value="DNA helicase RuvA subunit, C-terminal domain"/>
    <property type="match status" value="1"/>
</dbReference>
<accession>A0A6M3WW95</accession>
<dbReference type="SUPFAM" id="SSF54713">
    <property type="entry name" value="Elongation factor Ts (EF-Ts), dimerisation domain"/>
    <property type="match status" value="1"/>
</dbReference>
<evidence type="ECO:0000256" key="4">
    <source>
        <dbReference type="ARBA" id="ARBA00025453"/>
    </source>
</evidence>
<keyword evidence="2" id="KW-0251">Elongation factor</keyword>
<reference evidence="6" key="1">
    <citation type="journal article" date="2020" name="J. Phycol.">
        <title>The Organelle Genomes in the Photosynthetic Red Algal Parasite Pterocladiophila hemisphaerica (Florideophyceae, Rhodophyta) Have Elevated Substitution Rates and Extreme Gene Loss in the Plastid Genome.</title>
        <authorList>
            <person name="Preuss M."/>
            <person name="Verbruggen H."/>
            <person name="Zuccarello G.C."/>
        </authorList>
    </citation>
    <scope>NUCLEOTIDE SEQUENCE</scope>
</reference>
<dbReference type="Gene3D" id="3.30.479.20">
    <property type="entry name" value="Elongation factor Ts, dimerisation domain"/>
    <property type="match status" value="1"/>
</dbReference>
<proteinExistence type="predicted"/>
<evidence type="ECO:0000259" key="5">
    <source>
        <dbReference type="Pfam" id="PF00889"/>
    </source>
</evidence>
<dbReference type="GO" id="GO:0003746">
    <property type="term" value="F:translation elongation factor activity"/>
    <property type="evidence" value="ECO:0007669"/>
    <property type="project" value="UniProtKB-KW"/>
</dbReference>
<geneLocation type="chloroplast" evidence="6"/>
<dbReference type="PANTHER" id="PTHR11741:SF10">
    <property type="entry name" value="POLYPROTEIN OF EF-TS, CHLOROPLASTIC"/>
    <property type="match status" value="1"/>
</dbReference>
<dbReference type="PANTHER" id="PTHR11741">
    <property type="entry name" value="ELONGATION FACTOR TS"/>
    <property type="match status" value="1"/>
</dbReference>
<dbReference type="GO" id="GO:0005739">
    <property type="term" value="C:mitochondrion"/>
    <property type="evidence" value="ECO:0007669"/>
    <property type="project" value="GOC"/>
</dbReference>
<evidence type="ECO:0000256" key="3">
    <source>
        <dbReference type="ARBA" id="ARBA00022917"/>
    </source>
</evidence>
<dbReference type="Pfam" id="PF00889">
    <property type="entry name" value="EF_TS"/>
    <property type="match status" value="1"/>
</dbReference>
<dbReference type="AlphaFoldDB" id="A0A6M3WW95"/>
<keyword evidence="6" id="KW-0150">Chloroplast</keyword>
<comment type="function">
    <text evidence="4">Associates with the EF-Tu.GDP complex and induces the exchange of GDP to GTP. It remains bound to the aminoacyl-tRNA.EF-Tu.GTP complex up to the GTP hydrolysis stage on the ribosome.</text>
</comment>
<gene>
    <name evidence="6" type="primary">tsf</name>
</gene>
<dbReference type="InterPro" id="IPR018101">
    <property type="entry name" value="Transl_elong_Ts_CS"/>
</dbReference>
<dbReference type="InterPro" id="IPR014039">
    <property type="entry name" value="Transl_elong_EFTs/EF1B_dimer"/>
</dbReference>
<dbReference type="InterPro" id="IPR036402">
    <property type="entry name" value="EF-Ts_dimer_sf"/>
</dbReference>
<dbReference type="InterPro" id="IPR001816">
    <property type="entry name" value="Transl_elong_EFTs/EF1B"/>
</dbReference>
<dbReference type="GO" id="GO:0070125">
    <property type="term" value="P:mitochondrial translational elongation"/>
    <property type="evidence" value="ECO:0007669"/>
    <property type="project" value="TreeGrafter"/>
</dbReference>
<dbReference type="EMBL" id="MT117918">
    <property type="protein sequence ID" value="QJH88428.1"/>
    <property type="molecule type" value="Genomic_DNA"/>
</dbReference>
<evidence type="ECO:0000256" key="2">
    <source>
        <dbReference type="ARBA" id="ARBA00022768"/>
    </source>
</evidence>
<feature type="domain" description="Translation elongation factor EFTs/EF1B dimerisation" evidence="5">
    <location>
        <begin position="50"/>
        <end position="109"/>
    </location>
</feature>
<evidence type="ECO:0000256" key="1">
    <source>
        <dbReference type="ARBA" id="ARBA00013340"/>
    </source>
</evidence>
<evidence type="ECO:0000313" key="6">
    <source>
        <dbReference type="EMBL" id="QJH88428.1"/>
    </source>
</evidence>
<sequence>MIEKIKLLRKQTRASVLLCKKVLRDVKGNVILAKEKLLCLNESFIQNKLNHGLIASYIHNGSRLGVLVEVSCETDFVAKTLEFKILSQDIAMQIAANKNVLYVSEENMPILHGQKNRNDPTKVCLINQRFIKNTEVLVSDILKHYSLLFNEIISINRFSRFILGQR</sequence>
<keyword evidence="6" id="KW-0934">Plastid</keyword>
<organism evidence="6">
    <name type="scientific">Pterocladiophila hemisphaerica</name>
    <dbReference type="NCBI Taxonomy" id="2712948"/>
    <lineage>
        <taxon>Eukaryota</taxon>
        <taxon>Rhodophyta</taxon>
        <taxon>Florideophyceae</taxon>
        <taxon>Rhodymeniophycidae</taxon>
        <taxon>Gracilariales</taxon>
        <taxon>Pterocladiophilaceae</taxon>
        <taxon>Pterocladiophila</taxon>
    </lineage>
</organism>
<protein>
    <recommendedName>
        <fullName evidence="1">Elongation factor Ts, chloroplastic</fullName>
    </recommendedName>
</protein>
<dbReference type="PROSITE" id="PS01127">
    <property type="entry name" value="EF_TS_2"/>
    <property type="match status" value="1"/>
</dbReference>
<name>A0A6M3WW95_9FLOR</name>
<keyword evidence="3" id="KW-0648">Protein biosynthesis</keyword>